<evidence type="ECO:0000256" key="8">
    <source>
        <dbReference type="ARBA" id="ARBA00022989"/>
    </source>
</evidence>
<keyword evidence="4" id="KW-0997">Cell inner membrane</keyword>
<feature type="transmembrane region" description="Helical" evidence="11">
    <location>
        <begin position="48"/>
        <end position="67"/>
    </location>
</feature>
<dbReference type="InterPro" id="IPR027417">
    <property type="entry name" value="P-loop_NTPase"/>
</dbReference>
<dbReference type="GO" id="GO:0005886">
    <property type="term" value="C:plasma membrane"/>
    <property type="evidence" value="ECO:0007669"/>
    <property type="project" value="UniProtKB-SubCell"/>
</dbReference>
<dbReference type="InterPro" id="IPR039421">
    <property type="entry name" value="Type_1_exporter"/>
</dbReference>
<dbReference type="SUPFAM" id="SSF90123">
    <property type="entry name" value="ABC transporter transmembrane region"/>
    <property type="match status" value="1"/>
</dbReference>
<evidence type="ECO:0000256" key="7">
    <source>
        <dbReference type="ARBA" id="ARBA00022840"/>
    </source>
</evidence>
<dbReference type="InterPro" id="IPR036640">
    <property type="entry name" value="ABC1_TM_sf"/>
</dbReference>
<dbReference type="AlphaFoldDB" id="A0A542ZCD4"/>
<proteinExistence type="inferred from homology"/>
<evidence type="ECO:0000256" key="9">
    <source>
        <dbReference type="ARBA" id="ARBA00023136"/>
    </source>
</evidence>
<dbReference type="RefSeq" id="WP_142093763.1">
    <property type="nucleotide sequence ID" value="NZ_BAAAMD010000004.1"/>
</dbReference>
<dbReference type="GO" id="GO:0034040">
    <property type="term" value="F:ATPase-coupled lipid transmembrane transporter activity"/>
    <property type="evidence" value="ECO:0007669"/>
    <property type="project" value="TreeGrafter"/>
</dbReference>
<comment type="caution">
    <text evidence="14">The sequence shown here is derived from an EMBL/GenBank/DDBJ whole genome shotgun (WGS) entry which is preliminary data.</text>
</comment>
<keyword evidence="5 11" id="KW-0812">Transmembrane</keyword>
<feature type="transmembrane region" description="Helical" evidence="11">
    <location>
        <begin position="153"/>
        <end position="171"/>
    </location>
</feature>
<feature type="transmembrane region" description="Helical" evidence="11">
    <location>
        <begin position="21"/>
        <end position="42"/>
    </location>
</feature>
<dbReference type="Proteomes" id="UP000316196">
    <property type="component" value="Unassembled WGS sequence"/>
</dbReference>
<keyword evidence="3" id="KW-1003">Cell membrane</keyword>
<dbReference type="Pfam" id="PF00664">
    <property type="entry name" value="ABC_membrane"/>
    <property type="match status" value="1"/>
</dbReference>
<evidence type="ECO:0000256" key="4">
    <source>
        <dbReference type="ARBA" id="ARBA00022519"/>
    </source>
</evidence>
<dbReference type="InterPro" id="IPR011527">
    <property type="entry name" value="ABC1_TM_dom"/>
</dbReference>
<feature type="domain" description="ABC transporter" evidence="12">
    <location>
        <begin position="324"/>
        <end position="562"/>
    </location>
</feature>
<evidence type="ECO:0000256" key="3">
    <source>
        <dbReference type="ARBA" id="ARBA00022475"/>
    </source>
</evidence>
<dbReference type="Gene3D" id="3.40.50.300">
    <property type="entry name" value="P-loop containing nucleotide triphosphate hydrolases"/>
    <property type="match status" value="1"/>
</dbReference>
<evidence type="ECO:0000313" key="15">
    <source>
        <dbReference type="Proteomes" id="UP000316196"/>
    </source>
</evidence>
<gene>
    <name evidence="14" type="ORF">FB460_1797</name>
</gene>
<evidence type="ECO:0000256" key="6">
    <source>
        <dbReference type="ARBA" id="ARBA00022741"/>
    </source>
</evidence>
<sequence length="565" mass="59997">MIRRTARLLTGSDARRYRLSLAMLTLAAVAEGLTLGLTIPVVRGLSTGDAHTLAIILAVAAVAWTVLQGMAVRMSRACGYGLAVGINSRIGDHIAALPLGWFTRDRRGDVARLVTADAMQIMGLPAHLLPRLMASSVMPLTLLVVIAVVDLRITLVALGFLPLLLACAEWGRRMVARSDAALAEAQSEAASRVIEFSRLQPTLRLAGRNSVGRERVDAALADIAKRSGAMIRLVLPGVTLFTLMVQVMLTALLALTVWWVADPVDAVILFLLAVRLAEPLRSVAELSAALRMAGGAMDRLDALLATEPLTEPATPGTITDPGALELSGVRYGYGDPTADTAVVLDGIDIDVRPGQNVAIVGASGSGKSTILRLAARFMDADAGEVRLGGTNIRNLTAEQIAAQVSFVFQDTPLLAGTLRENILLARPEATGAELARVLDLARVTPLVERLPQGLDTPLGDVGGTLSGGERQRVAIARALVKQAPLVLLDEVTAALDTEQQAAVIDGINALTEQATVVMVAHRLSTVQHADQILVLGEGRILERGTHQELLAHDGHYRRLWSHDFV</sequence>
<dbReference type="GO" id="GO:0005524">
    <property type="term" value="F:ATP binding"/>
    <property type="evidence" value="ECO:0007669"/>
    <property type="project" value="UniProtKB-KW"/>
</dbReference>
<reference evidence="14 15" key="1">
    <citation type="submission" date="2019-06" db="EMBL/GenBank/DDBJ databases">
        <title>Sequencing the genomes of 1000 actinobacteria strains.</title>
        <authorList>
            <person name="Klenk H.-P."/>
        </authorList>
    </citation>
    <scope>NUCLEOTIDE SEQUENCE [LARGE SCALE GENOMIC DNA]</scope>
    <source>
        <strain evidence="14 15">DSM 8251</strain>
    </source>
</reference>
<dbReference type="PROSITE" id="PS50929">
    <property type="entry name" value="ABC_TM1F"/>
    <property type="match status" value="1"/>
</dbReference>
<keyword evidence="6" id="KW-0547">Nucleotide-binding</keyword>
<keyword evidence="15" id="KW-1185">Reference proteome</keyword>
<evidence type="ECO:0000256" key="10">
    <source>
        <dbReference type="ARBA" id="ARBA00023455"/>
    </source>
</evidence>
<dbReference type="OrthoDB" id="9806127at2"/>
<feature type="domain" description="ABC transmembrane type-1" evidence="13">
    <location>
        <begin position="19"/>
        <end position="292"/>
    </location>
</feature>
<evidence type="ECO:0000259" key="13">
    <source>
        <dbReference type="PROSITE" id="PS50929"/>
    </source>
</evidence>
<dbReference type="EMBL" id="VFOR01000002">
    <property type="protein sequence ID" value="TQL57949.1"/>
    <property type="molecule type" value="Genomic_DNA"/>
</dbReference>
<dbReference type="InterPro" id="IPR003593">
    <property type="entry name" value="AAA+_ATPase"/>
</dbReference>
<feature type="transmembrane region" description="Helical" evidence="11">
    <location>
        <begin position="233"/>
        <end position="261"/>
    </location>
</feature>
<dbReference type="GO" id="GO:0140359">
    <property type="term" value="F:ABC-type transporter activity"/>
    <property type="evidence" value="ECO:0007669"/>
    <property type="project" value="InterPro"/>
</dbReference>
<evidence type="ECO:0000256" key="1">
    <source>
        <dbReference type="ARBA" id="ARBA00004429"/>
    </source>
</evidence>
<dbReference type="PROSITE" id="PS00211">
    <property type="entry name" value="ABC_TRANSPORTER_1"/>
    <property type="match status" value="1"/>
</dbReference>
<keyword evidence="8 11" id="KW-1133">Transmembrane helix</keyword>
<dbReference type="GO" id="GO:0016887">
    <property type="term" value="F:ATP hydrolysis activity"/>
    <property type="evidence" value="ECO:0007669"/>
    <property type="project" value="InterPro"/>
</dbReference>
<dbReference type="PROSITE" id="PS50893">
    <property type="entry name" value="ABC_TRANSPORTER_2"/>
    <property type="match status" value="1"/>
</dbReference>
<evidence type="ECO:0000259" key="12">
    <source>
        <dbReference type="PROSITE" id="PS50893"/>
    </source>
</evidence>
<accession>A0A542ZCD4</accession>
<comment type="similarity">
    <text evidence="10">Belongs to the ABC transporter superfamily. Siderophore-Fe(3+) uptake transporter (SIUT) (TC 3.A.1.21) family.</text>
</comment>
<dbReference type="FunFam" id="3.40.50.300:FF:000221">
    <property type="entry name" value="Multidrug ABC transporter ATP-binding protein"/>
    <property type="match status" value="1"/>
</dbReference>
<keyword evidence="2" id="KW-0813">Transport</keyword>
<keyword evidence="9 11" id="KW-0472">Membrane</keyword>
<organism evidence="14 15">
    <name type="scientific">Propioniferax innocua</name>
    <dbReference type="NCBI Taxonomy" id="1753"/>
    <lineage>
        <taxon>Bacteria</taxon>
        <taxon>Bacillati</taxon>
        <taxon>Actinomycetota</taxon>
        <taxon>Actinomycetes</taxon>
        <taxon>Propionibacteriales</taxon>
        <taxon>Propionibacteriaceae</taxon>
        <taxon>Propioniferax</taxon>
    </lineage>
</organism>
<dbReference type="InterPro" id="IPR003439">
    <property type="entry name" value="ABC_transporter-like_ATP-bd"/>
</dbReference>
<dbReference type="SUPFAM" id="SSF52540">
    <property type="entry name" value="P-loop containing nucleoside triphosphate hydrolases"/>
    <property type="match status" value="1"/>
</dbReference>
<evidence type="ECO:0000256" key="2">
    <source>
        <dbReference type="ARBA" id="ARBA00022448"/>
    </source>
</evidence>
<dbReference type="PANTHER" id="PTHR24221">
    <property type="entry name" value="ATP-BINDING CASSETTE SUB-FAMILY B"/>
    <property type="match status" value="1"/>
</dbReference>
<keyword evidence="7 14" id="KW-0067">ATP-binding</keyword>
<dbReference type="PANTHER" id="PTHR24221:SF654">
    <property type="entry name" value="ATP-BINDING CASSETTE SUB-FAMILY B MEMBER 6"/>
    <property type="match status" value="1"/>
</dbReference>
<dbReference type="InterPro" id="IPR017871">
    <property type="entry name" value="ABC_transporter-like_CS"/>
</dbReference>
<name>A0A542ZCD4_9ACTN</name>
<feature type="transmembrane region" description="Helical" evidence="11">
    <location>
        <begin position="128"/>
        <end position="147"/>
    </location>
</feature>
<dbReference type="Pfam" id="PF00005">
    <property type="entry name" value="ABC_tran"/>
    <property type="match status" value="1"/>
</dbReference>
<evidence type="ECO:0000313" key="14">
    <source>
        <dbReference type="EMBL" id="TQL57949.1"/>
    </source>
</evidence>
<protein>
    <submittedName>
        <fullName evidence="14">ATP-binding cassette subfamily B protein</fullName>
    </submittedName>
</protein>
<comment type="subcellular location">
    <subcellularLocation>
        <location evidence="1">Cell inner membrane</location>
        <topology evidence="1">Multi-pass membrane protein</topology>
    </subcellularLocation>
</comment>
<evidence type="ECO:0000256" key="11">
    <source>
        <dbReference type="SAM" id="Phobius"/>
    </source>
</evidence>
<dbReference type="SMART" id="SM00382">
    <property type="entry name" value="AAA"/>
    <property type="match status" value="1"/>
</dbReference>
<evidence type="ECO:0000256" key="5">
    <source>
        <dbReference type="ARBA" id="ARBA00022692"/>
    </source>
</evidence>
<dbReference type="Gene3D" id="1.20.1560.10">
    <property type="entry name" value="ABC transporter type 1, transmembrane domain"/>
    <property type="match status" value="1"/>
</dbReference>